<dbReference type="GO" id="GO:0005829">
    <property type="term" value="C:cytosol"/>
    <property type="evidence" value="ECO:0007669"/>
    <property type="project" value="TreeGrafter"/>
</dbReference>
<dbReference type="Pfam" id="PF08543">
    <property type="entry name" value="Phos_pyr_kin"/>
    <property type="match status" value="1"/>
</dbReference>
<evidence type="ECO:0000256" key="1">
    <source>
        <dbReference type="ARBA" id="ARBA00008805"/>
    </source>
</evidence>
<evidence type="ECO:0000256" key="2">
    <source>
        <dbReference type="ARBA" id="ARBA00012104"/>
    </source>
</evidence>
<dbReference type="GO" id="GO:0008478">
    <property type="term" value="F:pyridoxal kinase activity"/>
    <property type="evidence" value="ECO:0007669"/>
    <property type="project" value="UniProtKB-EC"/>
</dbReference>
<organism evidence="8 9">
    <name type="scientific">Trypanosoma conorhini</name>
    <dbReference type="NCBI Taxonomy" id="83891"/>
    <lineage>
        <taxon>Eukaryota</taxon>
        <taxon>Discoba</taxon>
        <taxon>Euglenozoa</taxon>
        <taxon>Kinetoplastea</taxon>
        <taxon>Metakinetoplastina</taxon>
        <taxon>Trypanosomatida</taxon>
        <taxon>Trypanosomatidae</taxon>
        <taxon>Trypanosoma</taxon>
    </lineage>
</organism>
<dbReference type="GO" id="GO:0005524">
    <property type="term" value="F:ATP binding"/>
    <property type="evidence" value="ECO:0007669"/>
    <property type="project" value="UniProtKB-KW"/>
</dbReference>
<dbReference type="Gene3D" id="3.40.1190.20">
    <property type="match status" value="1"/>
</dbReference>
<dbReference type="InterPro" id="IPR029056">
    <property type="entry name" value="Ribokinase-like"/>
</dbReference>
<sequence>MSDEKTILSIQSFVTHGYVGNKAATFPLQLHGFDVDGINTVSLSNHSGYPIIRGHRMDLQEYETIMEGIRANNFLPSYRYILTGYINNADIVRKIRDTVDEVRKLREKEGKKLTFICDPVMGDDGIMYCKEEVLQAYRELLTFADFATPNYYEASLLSGIDVTDMKTALQAADWFHKQGTKGVVIKSFRTKEDPQKLQFLFSTVAAGGNAPQRFTGVVPYHEGRYTGTGDVFAALLLAFSHQQPMEVAVGKVMAALQELILATRKEGGDGASSLMSRELRVTRAVQSLLNPTTVVEVKPM</sequence>
<dbReference type="PANTHER" id="PTHR10534">
    <property type="entry name" value="PYRIDOXAL KINASE"/>
    <property type="match status" value="1"/>
</dbReference>
<reference evidence="8 9" key="1">
    <citation type="journal article" date="2018" name="BMC Genomics">
        <title>Genomic comparison of Trypanosoma conorhini and Trypanosoma rangeli to Trypanosoma cruzi strains of high and low virulence.</title>
        <authorList>
            <person name="Bradwell K.R."/>
            <person name="Koparde V.N."/>
            <person name="Matveyev A.V."/>
            <person name="Serrano M.G."/>
            <person name="Alves J.M."/>
            <person name="Parikh H."/>
            <person name="Huang B."/>
            <person name="Lee V."/>
            <person name="Espinosa-Alvarez O."/>
            <person name="Ortiz P.A."/>
            <person name="Costa-Martins A.G."/>
            <person name="Teixeira M.M."/>
            <person name="Buck G.A."/>
        </authorList>
    </citation>
    <scope>NUCLEOTIDE SEQUENCE [LARGE SCALE GENOMIC DNA]</scope>
    <source>
        <strain evidence="8 9">025E</strain>
    </source>
</reference>
<dbReference type="EC" id="2.7.1.35" evidence="2"/>
<dbReference type="InterPro" id="IPR013749">
    <property type="entry name" value="PM/HMP-P_kinase-1"/>
</dbReference>
<evidence type="ECO:0000256" key="3">
    <source>
        <dbReference type="ARBA" id="ARBA00022679"/>
    </source>
</evidence>
<dbReference type="OrthoDB" id="3689at2759"/>
<proteinExistence type="inferred from homology"/>
<dbReference type="Proteomes" id="UP000284403">
    <property type="component" value="Unassembled WGS sequence"/>
</dbReference>
<comment type="similarity">
    <text evidence="1">Belongs to the pyridoxine kinase family.</text>
</comment>
<feature type="domain" description="Pyridoxamine kinase/Phosphomethylpyrimidine kinase" evidence="7">
    <location>
        <begin position="83"/>
        <end position="261"/>
    </location>
</feature>
<dbReference type="AlphaFoldDB" id="A0A3R7LJ88"/>
<keyword evidence="4" id="KW-0547">Nucleotide-binding</keyword>
<dbReference type="InterPro" id="IPR004625">
    <property type="entry name" value="PyrdxlKinase"/>
</dbReference>
<dbReference type="SUPFAM" id="SSF53613">
    <property type="entry name" value="Ribokinase-like"/>
    <property type="match status" value="1"/>
</dbReference>
<evidence type="ECO:0000259" key="7">
    <source>
        <dbReference type="Pfam" id="PF08543"/>
    </source>
</evidence>
<dbReference type="GO" id="GO:0009443">
    <property type="term" value="P:pyridoxal 5'-phosphate salvage"/>
    <property type="evidence" value="ECO:0007669"/>
    <property type="project" value="InterPro"/>
</dbReference>
<dbReference type="NCBIfam" id="TIGR00687">
    <property type="entry name" value="pyridox_kin"/>
    <property type="match status" value="1"/>
</dbReference>
<keyword evidence="3 8" id="KW-0808">Transferase</keyword>
<evidence type="ECO:0000313" key="9">
    <source>
        <dbReference type="Proteomes" id="UP000284403"/>
    </source>
</evidence>
<keyword evidence="6" id="KW-0067">ATP-binding</keyword>
<accession>A0A3R7LJ88</accession>
<name>A0A3R7LJ88_9TRYP</name>
<keyword evidence="5 8" id="KW-0418">Kinase</keyword>
<keyword evidence="9" id="KW-1185">Reference proteome</keyword>
<evidence type="ECO:0000256" key="5">
    <source>
        <dbReference type="ARBA" id="ARBA00022777"/>
    </source>
</evidence>
<gene>
    <name evidence="8" type="ORF">Tco025E_05483</name>
</gene>
<dbReference type="PANTHER" id="PTHR10534:SF2">
    <property type="entry name" value="PYRIDOXAL KINASE"/>
    <property type="match status" value="1"/>
</dbReference>
<evidence type="ECO:0000256" key="4">
    <source>
        <dbReference type="ARBA" id="ARBA00022741"/>
    </source>
</evidence>
<dbReference type="GeneID" id="40319094"/>
<protein>
    <recommendedName>
        <fullName evidence="2">pyridoxal kinase</fullName>
        <ecNumber evidence="2">2.7.1.35</ecNumber>
    </recommendedName>
</protein>
<evidence type="ECO:0000256" key="6">
    <source>
        <dbReference type="ARBA" id="ARBA00022840"/>
    </source>
</evidence>
<dbReference type="RefSeq" id="XP_029227528.1">
    <property type="nucleotide sequence ID" value="XM_029372377.1"/>
</dbReference>
<evidence type="ECO:0000313" key="8">
    <source>
        <dbReference type="EMBL" id="RNF15563.1"/>
    </source>
</evidence>
<dbReference type="EMBL" id="MKKU01000323">
    <property type="protein sequence ID" value="RNF15563.1"/>
    <property type="molecule type" value="Genomic_DNA"/>
</dbReference>
<dbReference type="CDD" id="cd01173">
    <property type="entry name" value="pyridoxal_pyridoxamine_kinase"/>
    <property type="match status" value="1"/>
</dbReference>
<comment type="caution">
    <text evidence="8">The sequence shown here is derived from an EMBL/GenBank/DDBJ whole genome shotgun (WGS) entry which is preliminary data.</text>
</comment>